<evidence type="ECO:0000313" key="2">
    <source>
        <dbReference type="EMBL" id="TJW12245.1"/>
    </source>
</evidence>
<accession>A0A3N0ADS2</accession>
<reference evidence="2 3" key="1">
    <citation type="submission" date="2019-04" db="EMBL/GenBank/DDBJ databases">
        <title>Microbes associate with the intestines of laboratory mice.</title>
        <authorList>
            <person name="Navarre W."/>
            <person name="Wong E."/>
            <person name="Huang K.C."/>
            <person name="Tropini C."/>
            <person name="Ng K."/>
            <person name="Yu B."/>
        </authorList>
    </citation>
    <scope>NUCLEOTIDE SEQUENCE [LARGE SCALE GENOMIC DNA]</scope>
    <source>
        <strain evidence="2 3">NM48_B13</strain>
    </source>
</reference>
<sequence>MATNAELTDEYLQIINDLDGDIEGRRAAFTYMEGSTAIVHHQVVACSFLPRLFNQRTYDTMKRTAETAHRILCKVIQRYLDDEDYRAVFDFDPRLEQLILLPRGYDALLPFARVDIFLNEDDYTVKFCEFNGDGSSGMNENREITNSIAPSESYRSFARRHQVQGCDLFEPWVDEFCAIYDTYDHKVAHPRFAICDYLENGVVDEFHLFADLFRQRGIDCVVCDVRSLSFDGQRLATEDGLEVNAIWRRCVTNDVIDHWSESQALIEAVRAEKVALIGSFAGHIVHDKQIFEALFDLRTQAFLTAEEIDFIEQTIPMTAFLNDDEVNIPQIRANKDEWIIKPSDHYGADDVYAGVGQTQERWDELINRFANGRAGYPFIAQRYITPFRTLTLPPDIGIGDVPDDAVLTRPQWYNNLNGLYLYNGHFQGVFSRLGPLPTISKDMKGITAATIWVDCETF</sequence>
<organism evidence="2 3">
    <name type="scientific">Parvibacter caecicola</name>
    <dbReference type="NCBI Taxonomy" id="747645"/>
    <lineage>
        <taxon>Bacteria</taxon>
        <taxon>Bacillati</taxon>
        <taxon>Actinomycetota</taxon>
        <taxon>Coriobacteriia</taxon>
        <taxon>Coriobacteriales</taxon>
        <taxon>Coriobacteriaceae</taxon>
        <taxon>Parvibacter</taxon>
    </lineage>
</organism>
<proteinExistence type="predicted"/>
<dbReference type="OrthoDB" id="9771802at2"/>
<dbReference type="Proteomes" id="UP000309454">
    <property type="component" value="Unassembled WGS sequence"/>
</dbReference>
<dbReference type="GO" id="GO:0016874">
    <property type="term" value="F:ligase activity"/>
    <property type="evidence" value="ECO:0007669"/>
    <property type="project" value="UniProtKB-KW"/>
</dbReference>
<keyword evidence="3" id="KW-1185">Reference proteome</keyword>
<dbReference type="Proteomes" id="UP000530850">
    <property type="component" value="Unassembled WGS sequence"/>
</dbReference>
<protein>
    <submittedName>
        <fullName evidence="2">Carboxylate--amine ligase</fullName>
    </submittedName>
</protein>
<evidence type="ECO:0000313" key="1">
    <source>
        <dbReference type="EMBL" id="MBB3170539.1"/>
    </source>
</evidence>
<comment type="caution">
    <text evidence="2">The sequence shown here is derived from an EMBL/GenBank/DDBJ whole genome shotgun (WGS) entry which is preliminary data.</text>
</comment>
<gene>
    <name evidence="2" type="ORF">E5982_01165</name>
    <name evidence="1" type="ORF">FHR31_000319</name>
</gene>
<dbReference type="RefSeq" id="WP_123184623.1">
    <property type="nucleotide sequence ID" value="NZ_CANPEU010000001.1"/>
</dbReference>
<dbReference type="SUPFAM" id="SSF56059">
    <property type="entry name" value="Glutathione synthetase ATP-binding domain-like"/>
    <property type="match status" value="1"/>
</dbReference>
<dbReference type="EMBL" id="JACHYA010000001">
    <property type="protein sequence ID" value="MBB3170539.1"/>
    <property type="molecule type" value="Genomic_DNA"/>
</dbReference>
<keyword evidence="2" id="KW-0436">Ligase</keyword>
<dbReference type="AlphaFoldDB" id="A0A3N0ADS2"/>
<dbReference type="EMBL" id="SSTM01000001">
    <property type="protein sequence ID" value="TJW12245.1"/>
    <property type="molecule type" value="Genomic_DNA"/>
</dbReference>
<evidence type="ECO:0000313" key="4">
    <source>
        <dbReference type="Proteomes" id="UP000530850"/>
    </source>
</evidence>
<evidence type="ECO:0000313" key="3">
    <source>
        <dbReference type="Proteomes" id="UP000309454"/>
    </source>
</evidence>
<dbReference type="GeneID" id="93355934"/>
<reference evidence="1 4" key="2">
    <citation type="submission" date="2020-08" db="EMBL/GenBank/DDBJ databases">
        <title>Sequencing the genomes of 1000 actinobacteria strains.</title>
        <authorList>
            <person name="Klenk H.-P."/>
        </authorList>
    </citation>
    <scope>NUCLEOTIDE SEQUENCE [LARGE SCALE GENOMIC DNA]</scope>
    <source>
        <strain evidence="1 4">DSM 22242</strain>
    </source>
</reference>
<name>A0A3N0ADS2_9ACTN</name>